<dbReference type="Proteomes" id="UP001165065">
    <property type="component" value="Unassembled WGS sequence"/>
</dbReference>
<feature type="compositionally biased region" description="Basic and acidic residues" evidence="1">
    <location>
        <begin position="76"/>
        <end position="88"/>
    </location>
</feature>
<dbReference type="PANTHER" id="PTHR35716">
    <property type="entry name" value="OS05G0574700 PROTEIN-RELATED"/>
    <property type="match status" value="1"/>
</dbReference>
<proteinExistence type="predicted"/>
<reference evidence="3" key="1">
    <citation type="journal article" date="2023" name="Commun. Biol.">
        <title>Genome analysis of Parmales, the sister group of diatoms, reveals the evolutionary specialization of diatoms from phago-mixotrophs to photoautotrophs.</title>
        <authorList>
            <person name="Ban H."/>
            <person name="Sato S."/>
            <person name="Yoshikawa S."/>
            <person name="Yamada K."/>
            <person name="Nakamura Y."/>
            <person name="Ichinomiya M."/>
            <person name="Sato N."/>
            <person name="Blanc-Mathieu R."/>
            <person name="Endo H."/>
            <person name="Kuwata A."/>
            <person name="Ogata H."/>
        </authorList>
    </citation>
    <scope>NUCLEOTIDE SEQUENCE [LARGE SCALE GENOMIC DNA]</scope>
</reference>
<feature type="region of interest" description="Disordered" evidence="1">
    <location>
        <begin position="53"/>
        <end position="103"/>
    </location>
</feature>
<protein>
    <submittedName>
        <fullName evidence="2">Uncharacterized protein</fullName>
    </submittedName>
</protein>
<evidence type="ECO:0000313" key="3">
    <source>
        <dbReference type="Proteomes" id="UP001165065"/>
    </source>
</evidence>
<feature type="compositionally biased region" description="Low complexity" evidence="1">
    <location>
        <begin position="60"/>
        <end position="74"/>
    </location>
</feature>
<dbReference type="EMBL" id="BRYA01001474">
    <property type="protein sequence ID" value="GMI44248.1"/>
    <property type="molecule type" value="Genomic_DNA"/>
</dbReference>
<keyword evidence="3" id="KW-1185">Reference proteome</keyword>
<comment type="caution">
    <text evidence="2">The sequence shown here is derived from an EMBL/GenBank/DDBJ whole genome shotgun (WGS) entry which is preliminary data.</text>
</comment>
<accession>A0A9W7LC00</accession>
<sequence length="233" mass="25610">MKDDPQSKKFNDELREIKKKVSNSVGVGKLAGNTTLVDREIYSSLKKKVLDTPDSLSRFTSESSPPTAGSGSSSKDLQDDGVSEKEKVNAPIPGTPRMVVSPDSKYTPSEVVIAVLDALQNNNSPAPNHGIAVLFAFTSPASASVGSDINDFAEYIPTSKYAILLNWDERMFEKKIVYSADKKKAYLDVKIRDKDTEEWDVVSWVLSSRAQQGRAGEVWLVDSMLVRGSKRGY</sequence>
<name>A0A9W7LC00_9STRA</name>
<organism evidence="2 3">
    <name type="scientific">Triparma columacea</name>
    <dbReference type="NCBI Taxonomy" id="722753"/>
    <lineage>
        <taxon>Eukaryota</taxon>
        <taxon>Sar</taxon>
        <taxon>Stramenopiles</taxon>
        <taxon>Ochrophyta</taxon>
        <taxon>Bolidophyceae</taxon>
        <taxon>Parmales</taxon>
        <taxon>Triparmaceae</taxon>
        <taxon>Triparma</taxon>
    </lineage>
</organism>
<dbReference type="OrthoDB" id="195177at2759"/>
<dbReference type="AlphaFoldDB" id="A0A9W7LC00"/>
<gene>
    <name evidence="2" type="ORF">TrCOL_g12652</name>
</gene>
<evidence type="ECO:0000256" key="1">
    <source>
        <dbReference type="SAM" id="MobiDB-lite"/>
    </source>
</evidence>
<evidence type="ECO:0000313" key="2">
    <source>
        <dbReference type="EMBL" id="GMI44248.1"/>
    </source>
</evidence>